<sequence length="176" mass="19583">MNYNAHRIGGVCFGIVSSCLIYQTPPTEEKLALSIILISGAYVGSLIPDLDHPKSYLGKKFKTLSNTLNKLFGHRGLTHTPIMYFIFSAILYLISVFIHGNTQIIYTQFAIGLSLGYLSHLFMDSLTKAGIPLLYPLKGYYSLAKFTTGQDDTLVSSLFIIFTGIFLIYFTGVLYI</sequence>
<name>A0A140GQW7_CLOPF</name>
<dbReference type="PANTHER" id="PTHR35531">
    <property type="entry name" value="INNER MEMBRANE PROTEIN YBCI-RELATED"/>
    <property type="match status" value="1"/>
</dbReference>
<dbReference type="Pfam" id="PF04307">
    <property type="entry name" value="YdjM"/>
    <property type="match status" value="1"/>
</dbReference>
<dbReference type="Proteomes" id="UP000070260">
    <property type="component" value="Plasmid pJFP838A"/>
</dbReference>
<evidence type="ECO:0000313" key="2">
    <source>
        <dbReference type="EMBL" id="AMN30926.1"/>
    </source>
</evidence>
<accession>A0A140GQW7</accession>
<evidence type="ECO:0000313" key="3">
    <source>
        <dbReference type="Proteomes" id="UP000070260"/>
    </source>
</evidence>
<reference evidence="2 3" key="1">
    <citation type="journal article" date="2016" name="PLoS ONE">
        <title>Plasmid Characterization and Chromosome Analysis of Two netF+ Clostridium perfringens Isolates Associated with Foal and Canine Necrotizing Enteritis.</title>
        <authorList>
            <person name="Mehdizadeh Gohari I."/>
            <person name="Kropinski A.M."/>
            <person name="Weese S.J."/>
            <person name="Parreira V.R."/>
            <person name="Whitehead A.E."/>
            <person name="Boerlin P."/>
            <person name="Prescott J.F."/>
        </authorList>
    </citation>
    <scope>NUCLEOTIDE SEQUENCE [LARGE SCALE GENOMIC DNA]</scope>
    <source>
        <strain evidence="2 3">JP838</strain>
        <plasmid evidence="3">Plasmid pJFP838A</plasmid>
    </source>
</reference>
<protein>
    <recommendedName>
        <fullName evidence="4">Metal-dependent hydrolase</fullName>
    </recommendedName>
</protein>
<keyword evidence="1" id="KW-1133">Transmembrane helix</keyword>
<proteinExistence type="predicted"/>
<dbReference type="PANTHER" id="PTHR35531:SF1">
    <property type="entry name" value="INNER MEMBRANE PROTEIN YBCI-RELATED"/>
    <property type="match status" value="1"/>
</dbReference>
<evidence type="ECO:0008006" key="4">
    <source>
        <dbReference type="Google" id="ProtNLM"/>
    </source>
</evidence>
<keyword evidence="1" id="KW-0812">Transmembrane</keyword>
<dbReference type="PROSITE" id="PS51257">
    <property type="entry name" value="PROKAR_LIPOPROTEIN"/>
    <property type="match status" value="1"/>
</dbReference>
<dbReference type="EMBL" id="CP013615">
    <property type="protein sequence ID" value="AMN30926.1"/>
    <property type="molecule type" value="Genomic_DNA"/>
</dbReference>
<keyword evidence="2" id="KW-0614">Plasmid</keyword>
<dbReference type="OrthoDB" id="5459053at2"/>
<dbReference type="AlphaFoldDB" id="A0A140GQW7"/>
<evidence type="ECO:0000256" key="1">
    <source>
        <dbReference type="SAM" id="Phobius"/>
    </source>
</evidence>
<feature type="transmembrane region" description="Helical" evidence="1">
    <location>
        <begin position="105"/>
        <end position="123"/>
    </location>
</feature>
<feature type="transmembrane region" description="Helical" evidence="1">
    <location>
        <begin position="31"/>
        <end position="48"/>
    </location>
</feature>
<gene>
    <name evidence="2" type="ORF">JFP838_pA0010</name>
</gene>
<dbReference type="RefSeq" id="WP_061429537.1">
    <property type="nucleotide sequence ID" value="NZ_CATNZX010000001.1"/>
</dbReference>
<keyword evidence="1" id="KW-0472">Membrane</keyword>
<geneLocation type="plasmid" evidence="2 3">
    <name>pJFP838A</name>
</geneLocation>
<dbReference type="InterPro" id="IPR007404">
    <property type="entry name" value="YdjM-like"/>
</dbReference>
<dbReference type="PATRIC" id="fig|1502.177.peg.3216"/>
<feature type="transmembrane region" description="Helical" evidence="1">
    <location>
        <begin position="154"/>
        <end position="175"/>
    </location>
</feature>
<feature type="transmembrane region" description="Helical" evidence="1">
    <location>
        <begin position="81"/>
        <end position="98"/>
    </location>
</feature>
<organism evidence="2 3">
    <name type="scientific">Clostridium perfringens</name>
    <dbReference type="NCBI Taxonomy" id="1502"/>
    <lineage>
        <taxon>Bacteria</taxon>
        <taxon>Bacillati</taxon>
        <taxon>Bacillota</taxon>
        <taxon>Clostridia</taxon>
        <taxon>Eubacteriales</taxon>
        <taxon>Clostridiaceae</taxon>
        <taxon>Clostridium</taxon>
    </lineage>
</organism>